<evidence type="ECO:0000313" key="2">
    <source>
        <dbReference type="EMBL" id="EIM31662.1"/>
    </source>
</evidence>
<keyword evidence="1" id="KW-1133">Transmembrane helix</keyword>
<dbReference type="AlphaFoldDB" id="I4Z620"/>
<name>I4Z620_9BURK</name>
<dbReference type="HOGENOM" id="CLU_105026_0_0_4"/>
<gene>
    <name evidence="2" type="ORF">LepocDRAFT_00003960</name>
</gene>
<organism evidence="2 3">
    <name type="scientific">Leptothrix ochracea L12</name>
    <dbReference type="NCBI Taxonomy" id="735332"/>
    <lineage>
        <taxon>Bacteria</taxon>
        <taxon>Pseudomonadati</taxon>
        <taxon>Pseudomonadota</taxon>
        <taxon>Betaproteobacteria</taxon>
        <taxon>Burkholderiales</taxon>
        <taxon>Sphaerotilaceae</taxon>
        <taxon>Leptothrix</taxon>
    </lineage>
</organism>
<keyword evidence="1" id="KW-0812">Transmembrane</keyword>
<dbReference type="EMBL" id="JH660672">
    <property type="protein sequence ID" value="EIM31662.1"/>
    <property type="molecule type" value="Genomic_DNA"/>
</dbReference>
<accession>I4Z620</accession>
<dbReference type="GeneID" id="92352093"/>
<dbReference type="Proteomes" id="UP000053899">
    <property type="component" value="Unassembled WGS sequence"/>
</dbReference>
<reference evidence="2 3" key="1">
    <citation type="submission" date="2012-04" db="EMBL/GenBank/DDBJ databases">
        <title>Improved High-Quality Draft sequence of Leptothrix ochracea L12.</title>
        <authorList>
            <consortium name="US DOE Joint Genome Institute"/>
            <person name="Lucas S."/>
            <person name="Han J."/>
            <person name="Lapidus A."/>
            <person name="Cheng J.-F."/>
            <person name="Goodwin L."/>
            <person name="Pitluck S."/>
            <person name="Peters L."/>
            <person name="Zeytun A."/>
            <person name="Detter J.C."/>
            <person name="Han C."/>
            <person name="Tapia R."/>
            <person name="Land M."/>
            <person name="Hauser L."/>
            <person name="Kyrpides N."/>
            <person name="Ivanova N."/>
            <person name="Pagani I."/>
            <person name="Stepanauskas R."/>
            <person name="Masland D."/>
            <person name="Poulton N."/>
            <person name="Emerson D."/>
            <person name="Fleming E."/>
            <person name="Woyke T."/>
        </authorList>
    </citation>
    <scope>NUCLEOTIDE SEQUENCE [LARGE SCALE GENOMIC DNA]</scope>
    <source>
        <strain evidence="2 3">L12</strain>
    </source>
</reference>
<evidence type="ECO:0008006" key="4">
    <source>
        <dbReference type="Google" id="ProtNLM"/>
    </source>
</evidence>
<feature type="transmembrane region" description="Helical" evidence="1">
    <location>
        <begin position="27"/>
        <end position="45"/>
    </location>
</feature>
<proteinExistence type="predicted"/>
<dbReference type="RefSeq" id="WP_009453261.1">
    <property type="nucleotide sequence ID" value="NZ_JH660672.1"/>
</dbReference>
<evidence type="ECO:0000313" key="3">
    <source>
        <dbReference type="Proteomes" id="UP000053899"/>
    </source>
</evidence>
<protein>
    <recommendedName>
        <fullName evidence="4">Tfp pilus assembly protein PilX</fullName>
    </recommendedName>
</protein>
<keyword evidence="3" id="KW-1185">Reference proteome</keyword>
<sequence>MRQRTFLTGIWRHAAPRARQAQQGMTLIFALITMLALSMAAVALIRSVDTGAGILGNLSFKRDTLLAADTAMRSGVAWVAARSGKLELQTDQPGGYYASYFARFDPVGHSTDPQRTVVDWDGDNCKAAKANGVGTAACIVPSDVISLRGGALKARYVIERLCDKPGNMLTTTMICTKPMVTIVNSMVKGEISYQSAPPPGAPALQQFFRITVRTQGARNSTSFTETIVHF</sequence>
<keyword evidence="1" id="KW-0472">Membrane</keyword>
<dbReference type="OrthoDB" id="5954007at2"/>
<evidence type="ECO:0000256" key="1">
    <source>
        <dbReference type="SAM" id="Phobius"/>
    </source>
</evidence>